<keyword evidence="4" id="KW-1185">Reference proteome</keyword>
<dbReference type="PANTHER" id="PTHR46289:SF17">
    <property type="entry name" value="HAT C-TERMINAL DIMERISATION DOMAIN-CONTAINING PROTEIN"/>
    <property type="match status" value="1"/>
</dbReference>
<dbReference type="Proteomes" id="UP000579812">
    <property type="component" value="Unassembled WGS sequence"/>
</dbReference>
<feature type="region of interest" description="Disordered" evidence="1">
    <location>
        <begin position="1"/>
        <end position="68"/>
    </location>
</feature>
<evidence type="ECO:0000313" key="3">
    <source>
        <dbReference type="EMBL" id="KAF4104258.1"/>
    </source>
</evidence>
<gene>
    <name evidence="3" type="ORF">G5714_015245</name>
</gene>
<organism evidence="3 4">
    <name type="scientific">Onychostoma macrolepis</name>
    <dbReference type="NCBI Taxonomy" id="369639"/>
    <lineage>
        <taxon>Eukaryota</taxon>
        <taxon>Metazoa</taxon>
        <taxon>Chordata</taxon>
        <taxon>Craniata</taxon>
        <taxon>Vertebrata</taxon>
        <taxon>Euteleostomi</taxon>
        <taxon>Actinopterygii</taxon>
        <taxon>Neopterygii</taxon>
        <taxon>Teleostei</taxon>
        <taxon>Ostariophysi</taxon>
        <taxon>Cypriniformes</taxon>
        <taxon>Cyprinidae</taxon>
        <taxon>Acrossocheilinae</taxon>
        <taxon>Onychostoma</taxon>
    </lineage>
</organism>
<feature type="compositionally biased region" description="Polar residues" evidence="1">
    <location>
        <begin position="42"/>
        <end position="60"/>
    </location>
</feature>
<comment type="caution">
    <text evidence="3">The sequence shown here is derived from an EMBL/GenBank/DDBJ whole genome shotgun (WGS) entry which is preliminary data.</text>
</comment>
<name>A0A7J6CAC3_9TELE</name>
<dbReference type="EMBL" id="JAAMOB010000015">
    <property type="protein sequence ID" value="KAF4104258.1"/>
    <property type="molecule type" value="Genomic_DNA"/>
</dbReference>
<feature type="domain" description="HAT C-terminal dimerisation" evidence="2">
    <location>
        <begin position="178"/>
        <end position="235"/>
    </location>
</feature>
<proteinExistence type="predicted"/>
<dbReference type="AlphaFoldDB" id="A0A7J6CAC3"/>
<evidence type="ECO:0000256" key="1">
    <source>
        <dbReference type="SAM" id="MobiDB-lite"/>
    </source>
</evidence>
<dbReference type="InterPro" id="IPR008906">
    <property type="entry name" value="HATC_C_dom"/>
</dbReference>
<dbReference type="GO" id="GO:0046983">
    <property type="term" value="F:protein dimerization activity"/>
    <property type="evidence" value="ECO:0007669"/>
    <property type="project" value="InterPro"/>
</dbReference>
<protein>
    <recommendedName>
        <fullName evidence="2">HAT C-terminal dimerisation domain-containing protein</fullName>
    </recommendedName>
</protein>
<sequence length="271" mass="30710">MAQKRISDFSAKPKQNKKRQSLELADQSYKEADLVLEPMPSGQPTSSSCNNSSKVTTTSAPDLGPGAGLIQAEPEAEAQVAQHSLWRQEFYEAVDLVRAKVKRRFDQDGMKTAALRENMLINAANKKQIVDIDSPHLPQQIHKHRLEIQLKMMGHLDSDSIETVKDLTTTIFKLHPQTRALFKEVENLIKLCLSLLISAASAERTFSALRRWKTWLRTTITQKRLTHLALMHVHGDILDSLDIDALMRDFISTNPERKATFRVLHAVKVRQ</sequence>
<dbReference type="Pfam" id="PF05699">
    <property type="entry name" value="Dimer_Tnp_hAT"/>
    <property type="match status" value="1"/>
</dbReference>
<evidence type="ECO:0000313" key="4">
    <source>
        <dbReference type="Proteomes" id="UP000579812"/>
    </source>
</evidence>
<reference evidence="3 4" key="1">
    <citation type="submission" date="2020-04" db="EMBL/GenBank/DDBJ databases">
        <title>Chromosome-level genome assembly of a cyprinid fish Onychostoma macrolepis by integration of Nanopore Sequencing, Bionano and Hi-C technology.</title>
        <authorList>
            <person name="Wang D."/>
        </authorList>
    </citation>
    <scope>NUCLEOTIDE SEQUENCE [LARGE SCALE GENOMIC DNA]</scope>
    <source>
        <strain evidence="3">SWU-2019</strain>
        <tissue evidence="3">Muscle</tissue>
    </source>
</reference>
<dbReference type="PANTHER" id="PTHR46289">
    <property type="entry name" value="52 KDA REPRESSOR OF THE INHIBITOR OF THE PROTEIN KINASE-LIKE PROTEIN-RELATED"/>
    <property type="match status" value="1"/>
</dbReference>
<dbReference type="InterPro" id="IPR052958">
    <property type="entry name" value="IFN-induced_PKR_regulator"/>
</dbReference>
<accession>A0A7J6CAC3</accession>
<evidence type="ECO:0000259" key="2">
    <source>
        <dbReference type="Pfam" id="PF05699"/>
    </source>
</evidence>